<proteinExistence type="predicted"/>
<name>A0A5A7NXI9_STRAF</name>
<sequence>MAEERDRGETCGLSWRSRNKRIFVAGEVAAESDTSSPISPFPEPFGSSPFVHFADTRLTDFLPVLFAASWNFMKLLHEGEGANIQPVHPTARAHKGSAERNLTGGPSFWWAEGKEILQMQGKLDQKHRQIFIKLFNEKQNESKFSAPNLTYAFMPLESASEQEGEGSDPVPKFVEVVHRMYGELRGNSDYTKS</sequence>
<gene>
    <name evidence="1" type="ORF">STAS_00806</name>
</gene>
<dbReference type="AlphaFoldDB" id="A0A5A7NXI9"/>
<accession>A0A5A7NXI9</accession>
<comment type="caution">
    <text evidence="1">The sequence shown here is derived from an EMBL/GenBank/DDBJ whole genome shotgun (WGS) entry which is preliminary data.</text>
</comment>
<organism evidence="1 2">
    <name type="scientific">Striga asiatica</name>
    <name type="common">Asiatic witchweed</name>
    <name type="synonym">Buchnera asiatica</name>
    <dbReference type="NCBI Taxonomy" id="4170"/>
    <lineage>
        <taxon>Eukaryota</taxon>
        <taxon>Viridiplantae</taxon>
        <taxon>Streptophyta</taxon>
        <taxon>Embryophyta</taxon>
        <taxon>Tracheophyta</taxon>
        <taxon>Spermatophyta</taxon>
        <taxon>Magnoliopsida</taxon>
        <taxon>eudicotyledons</taxon>
        <taxon>Gunneridae</taxon>
        <taxon>Pentapetalae</taxon>
        <taxon>asterids</taxon>
        <taxon>lamiids</taxon>
        <taxon>Lamiales</taxon>
        <taxon>Orobanchaceae</taxon>
        <taxon>Buchnereae</taxon>
        <taxon>Striga</taxon>
    </lineage>
</organism>
<evidence type="ECO:0000313" key="1">
    <source>
        <dbReference type="EMBL" id="GER25236.1"/>
    </source>
</evidence>
<reference evidence="2" key="1">
    <citation type="journal article" date="2019" name="Curr. Biol.">
        <title>Genome Sequence of Striga asiatica Provides Insight into the Evolution of Plant Parasitism.</title>
        <authorList>
            <person name="Yoshida S."/>
            <person name="Kim S."/>
            <person name="Wafula E.K."/>
            <person name="Tanskanen J."/>
            <person name="Kim Y.M."/>
            <person name="Honaas L."/>
            <person name="Yang Z."/>
            <person name="Spallek T."/>
            <person name="Conn C.E."/>
            <person name="Ichihashi Y."/>
            <person name="Cheong K."/>
            <person name="Cui S."/>
            <person name="Der J.P."/>
            <person name="Gundlach H."/>
            <person name="Jiao Y."/>
            <person name="Hori C."/>
            <person name="Ishida J.K."/>
            <person name="Kasahara H."/>
            <person name="Kiba T."/>
            <person name="Kim M.S."/>
            <person name="Koo N."/>
            <person name="Laohavisit A."/>
            <person name="Lee Y.H."/>
            <person name="Lumba S."/>
            <person name="McCourt P."/>
            <person name="Mortimer J.C."/>
            <person name="Mutuku J.M."/>
            <person name="Nomura T."/>
            <person name="Sasaki-Sekimoto Y."/>
            <person name="Seto Y."/>
            <person name="Wang Y."/>
            <person name="Wakatake T."/>
            <person name="Sakakibara H."/>
            <person name="Demura T."/>
            <person name="Yamaguchi S."/>
            <person name="Yoneyama K."/>
            <person name="Manabe R.I."/>
            <person name="Nelson D.C."/>
            <person name="Schulman A.H."/>
            <person name="Timko M.P."/>
            <person name="dePamphilis C.W."/>
            <person name="Choi D."/>
            <person name="Shirasu K."/>
        </authorList>
    </citation>
    <scope>NUCLEOTIDE SEQUENCE [LARGE SCALE GENOMIC DNA]</scope>
    <source>
        <strain evidence="2">cv. UVA1</strain>
    </source>
</reference>
<dbReference type="EMBL" id="BKCP01000002">
    <property type="protein sequence ID" value="GER25236.1"/>
    <property type="molecule type" value="Genomic_DNA"/>
</dbReference>
<evidence type="ECO:0000313" key="2">
    <source>
        <dbReference type="Proteomes" id="UP000325081"/>
    </source>
</evidence>
<protein>
    <submittedName>
        <fullName evidence="1">Required to maintain repression 1</fullName>
    </submittedName>
</protein>
<dbReference type="Proteomes" id="UP000325081">
    <property type="component" value="Unassembled WGS sequence"/>
</dbReference>
<keyword evidence="2" id="KW-1185">Reference proteome</keyword>